<protein>
    <recommendedName>
        <fullName evidence="3">Gfo/Idh/MocA family oxidoreductase</fullName>
    </recommendedName>
</protein>
<evidence type="ECO:0000313" key="1">
    <source>
        <dbReference type="EMBL" id="RUL89102.1"/>
    </source>
</evidence>
<dbReference type="AlphaFoldDB" id="A0A432MNW9"/>
<evidence type="ECO:0008006" key="3">
    <source>
        <dbReference type="Google" id="ProtNLM"/>
    </source>
</evidence>
<proteinExistence type="predicted"/>
<gene>
    <name evidence="1" type="ORF">TsocGM_04185</name>
</gene>
<organism evidence="1 2">
    <name type="scientific">Tautonia sociabilis</name>
    <dbReference type="NCBI Taxonomy" id="2080755"/>
    <lineage>
        <taxon>Bacteria</taxon>
        <taxon>Pseudomonadati</taxon>
        <taxon>Planctomycetota</taxon>
        <taxon>Planctomycetia</taxon>
        <taxon>Isosphaerales</taxon>
        <taxon>Isosphaeraceae</taxon>
        <taxon>Tautonia</taxon>
    </lineage>
</organism>
<reference evidence="1 2" key="1">
    <citation type="submission" date="2018-12" db="EMBL/GenBank/DDBJ databases">
        <authorList>
            <person name="Toschakov S.V."/>
        </authorList>
    </citation>
    <scope>NUCLEOTIDE SEQUENCE [LARGE SCALE GENOMIC DNA]</scope>
    <source>
        <strain evidence="1 2">GM2012</strain>
    </source>
</reference>
<sequence length="401" mass="43013">MAAAPWLASKAGGARTDRGTKSVAAVVTVYRPNSHADVLVSRILNGWRNDGGPGPDLRLASLYIDQPEASDLGKALADQHGVPVVETIEEAITLGSGGVAVDGVLCIGEHGDYPHNAKGQHLYPRRRFFEAVARAFQESGSVVPVFNDKHLGPVWEDALWMYETSRELGIPFMAGSSLPVTYRKPELILPIGAELDAAVAIGYGPLEAYGFHAIEALQAIVERRRGGEVGVRRVSCLAGEAMWRAVDDGSIPADLLNAAIRATPKRSGLDWRAISGPDVALFRIDYADGFSATVLMLQGFATGMGVAVSPAGGEPRAAEFELRDDPHFPHFAFLLHAIERMIHSGRPSYPVERTLLTSGILDRALSSASEGGRAIETPELAIRYTPADYPHAPEPPIPMET</sequence>
<name>A0A432MNW9_9BACT</name>
<dbReference type="EMBL" id="RYZH01000005">
    <property type="protein sequence ID" value="RUL89102.1"/>
    <property type="molecule type" value="Genomic_DNA"/>
</dbReference>
<keyword evidence="2" id="KW-1185">Reference proteome</keyword>
<reference evidence="1 2" key="2">
    <citation type="submission" date="2019-01" db="EMBL/GenBank/DDBJ databases">
        <title>Tautonia sociabilis, a novel thermotolerant planctomycete of Isosphaeraceae family, isolated from a 4000 m deep subterranean habitat.</title>
        <authorList>
            <person name="Kovaleva O.L."/>
            <person name="Elcheninov A.G."/>
            <person name="Van Heerden E."/>
            <person name="Toshchakov S.V."/>
            <person name="Novikov A."/>
            <person name="Bonch-Osmolovskaya E.A."/>
            <person name="Kublanov I.V."/>
        </authorList>
    </citation>
    <scope>NUCLEOTIDE SEQUENCE [LARGE SCALE GENOMIC DNA]</scope>
    <source>
        <strain evidence="1 2">GM2012</strain>
    </source>
</reference>
<dbReference type="OrthoDB" id="1394308at2"/>
<dbReference type="Proteomes" id="UP000280296">
    <property type="component" value="Unassembled WGS sequence"/>
</dbReference>
<accession>A0A432MNW9</accession>
<evidence type="ECO:0000313" key="2">
    <source>
        <dbReference type="Proteomes" id="UP000280296"/>
    </source>
</evidence>
<comment type="caution">
    <text evidence="1">The sequence shown here is derived from an EMBL/GenBank/DDBJ whole genome shotgun (WGS) entry which is preliminary data.</text>
</comment>